<evidence type="ECO:0000313" key="2">
    <source>
        <dbReference type="EMBL" id="SDW83279.1"/>
    </source>
</evidence>
<dbReference type="Pfam" id="PF09359">
    <property type="entry name" value="VTC"/>
    <property type="match status" value="1"/>
</dbReference>
<dbReference type="InterPro" id="IPR018966">
    <property type="entry name" value="VTC_domain"/>
</dbReference>
<dbReference type="GO" id="GO:0006799">
    <property type="term" value="P:polyphosphate biosynthetic process"/>
    <property type="evidence" value="ECO:0007669"/>
    <property type="project" value="UniProtKB-ARBA"/>
</dbReference>
<dbReference type="Proteomes" id="UP000198828">
    <property type="component" value="Unassembled WGS sequence"/>
</dbReference>
<dbReference type="RefSeq" id="WP_093752028.1">
    <property type="nucleotide sequence ID" value="NZ_FNNG01000004.1"/>
</dbReference>
<keyword evidence="3" id="KW-1185">Reference proteome</keyword>
<dbReference type="Gene3D" id="3.20.100.30">
    <property type="entry name" value="VTC, catalytic tunnel domain"/>
    <property type="match status" value="1"/>
</dbReference>
<sequence>MVVKSLSVKRYELKYPINFLQYMNISNTLKKVLLEDKHNGTTGYLVRSVYFDTYSDTDFYEKLNGIEYRKKIRLRTYSPDLPTVKLELKRKIGDNQEKKSLIISQEDAKELINLNYDVLNKYESETASMFYNIMKFNGLRPVVQVEYRRKAFIHPMNNIRVTLDNDIKSSETHFNMFSYSPILAPVEDYYFALLEIKYNNFLFKWITDLIGVYDLARQSYSKYMVSRGLFERYMA</sequence>
<feature type="domain" description="VTC" evidence="1">
    <location>
        <begin position="9"/>
        <end position="226"/>
    </location>
</feature>
<organism evidence="2 3">
    <name type="scientific">Tepidimicrobium xylanilyticum</name>
    <dbReference type="NCBI Taxonomy" id="1123352"/>
    <lineage>
        <taxon>Bacteria</taxon>
        <taxon>Bacillati</taxon>
        <taxon>Bacillota</taxon>
        <taxon>Tissierellia</taxon>
        <taxon>Tissierellales</taxon>
        <taxon>Tepidimicrobiaceae</taxon>
        <taxon>Tepidimicrobium</taxon>
    </lineage>
</organism>
<reference evidence="2 3" key="1">
    <citation type="submission" date="2016-10" db="EMBL/GenBank/DDBJ databases">
        <authorList>
            <person name="de Groot N.N."/>
        </authorList>
    </citation>
    <scope>NUCLEOTIDE SEQUENCE [LARGE SCALE GENOMIC DNA]</scope>
    <source>
        <strain evidence="2 3">DSM 23310</strain>
    </source>
</reference>
<name>A0A1H2WTJ1_9FIRM</name>
<evidence type="ECO:0000313" key="3">
    <source>
        <dbReference type="Proteomes" id="UP000198828"/>
    </source>
</evidence>
<evidence type="ECO:0000259" key="1">
    <source>
        <dbReference type="Pfam" id="PF09359"/>
    </source>
</evidence>
<protein>
    <submittedName>
        <fullName evidence="2">VTC domain-containing protein</fullName>
    </submittedName>
</protein>
<dbReference type="OrthoDB" id="9784042at2"/>
<gene>
    <name evidence="2" type="ORF">SAMN05660923_01326</name>
</gene>
<dbReference type="CDD" id="cd07750">
    <property type="entry name" value="PolyPPase_VTC_like"/>
    <property type="match status" value="1"/>
</dbReference>
<dbReference type="InterPro" id="IPR042267">
    <property type="entry name" value="VTC_sf"/>
</dbReference>
<dbReference type="EMBL" id="FNNG01000004">
    <property type="protein sequence ID" value="SDW83279.1"/>
    <property type="molecule type" value="Genomic_DNA"/>
</dbReference>
<dbReference type="AlphaFoldDB" id="A0A1H2WTJ1"/>
<proteinExistence type="predicted"/>
<accession>A0A1H2WTJ1</accession>